<sequence length="361" mass="39521">MDGSVVGRRQKFYAAALLLVAAGNLVGPREAGGEQPNGFISWDDMRPPWAFSGSSEGDKGLRVIVVSGEGGGDSRTVQGAVDLVSPGNQERVKIVILPGVYKEKVVVPITKPYISFIGNESSETVISWHTRASDRDTGGQVIGTLGSATVAVESDYFCARGITFENTAPGAYPGAEGMQAVALRVSGDKAMFFRCRVLGSQDTLFDQWGRHYFFDTYIQGSIDFIFGSAKSLYQACTLHGVATSYGAIAASQRSSLEEDSGFSFLDCRLTGSGILYLGRAWGMYARVIYSYCLFEGIVNPEGWNDWGDPSRRRTAWFGEYKCRGEGADKRGRVPWARSLTYDEARPFLDRSFIDGNQWLRL</sequence>
<dbReference type="SUPFAM" id="SSF51126">
    <property type="entry name" value="Pectin lyase-like"/>
    <property type="match status" value="1"/>
</dbReference>
<evidence type="ECO:0000259" key="13">
    <source>
        <dbReference type="Pfam" id="PF01095"/>
    </source>
</evidence>
<dbReference type="GO" id="GO:0030599">
    <property type="term" value="F:pectinesterase activity"/>
    <property type="evidence" value="ECO:0007669"/>
    <property type="project" value="UniProtKB-UniRule"/>
</dbReference>
<dbReference type="Pfam" id="PF01095">
    <property type="entry name" value="Pectinesterase"/>
    <property type="match status" value="1"/>
</dbReference>
<dbReference type="Proteomes" id="UP000663760">
    <property type="component" value="Chromosome 3"/>
</dbReference>
<dbReference type="EMBL" id="LR746266">
    <property type="protein sequence ID" value="CAA7393348.1"/>
    <property type="molecule type" value="Genomic_DNA"/>
</dbReference>
<dbReference type="GO" id="GO:0042545">
    <property type="term" value="P:cell wall modification"/>
    <property type="evidence" value="ECO:0007669"/>
    <property type="project" value="UniProtKB-UniRule"/>
</dbReference>
<proteinExistence type="inferred from homology"/>
<dbReference type="GO" id="GO:0045490">
    <property type="term" value="P:pectin catabolic process"/>
    <property type="evidence" value="ECO:0007669"/>
    <property type="project" value="UniProtKB-UniRule"/>
</dbReference>
<dbReference type="UniPathway" id="UPA00545">
    <property type="reaction ID" value="UER00823"/>
</dbReference>
<keyword evidence="15" id="KW-1185">Reference proteome</keyword>
<evidence type="ECO:0000256" key="12">
    <source>
        <dbReference type="RuleBase" id="RU000589"/>
    </source>
</evidence>
<organism evidence="14 15">
    <name type="scientific">Spirodela intermedia</name>
    <name type="common">Intermediate duckweed</name>
    <dbReference type="NCBI Taxonomy" id="51605"/>
    <lineage>
        <taxon>Eukaryota</taxon>
        <taxon>Viridiplantae</taxon>
        <taxon>Streptophyta</taxon>
        <taxon>Embryophyta</taxon>
        <taxon>Tracheophyta</taxon>
        <taxon>Spermatophyta</taxon>
        <taxon>Magnoliopsida</taxon>
        <taxon>Liliopsida</taxon>
        <taxon>Araceae</taxon>
        <taxon>Lemnoideae</taxon>
        <taxon>Spirodela</taxon>
    </lineage>
</organism>
<evidence type="ECO:0000256" key="11">
    <source>
        <dbReference type="PROSITE-ProRule" id="PRU10040"/>
    </source>
</evidence>
<dbReference type="InterPro" id="IPR012334">
    <property type="entry name" value="Pectin_lyas_fold"/>
</dbReference>
<dbReference type="PANTHER" id="PTHR31321">
    <property type="entry name" value="ACYL-COA THIOESTER HYDROLASE YBHC-RELATED"/>
    <property type="match status" value="1"/>
</dbReference>
<dbReference type="AlphaFoldDB" id="A0A7I8K6T5"/>
<comment type="similarity">
    <text evidence="3">Belongs to the pectinesterase family.</text>
</comment>
<evidence type="ECO:0000256" key="7">
    <source>
        <dbReference type="ARBA" id="ARBA00022729"/>
    </source>
</evidence>
<comment type="pathway">
    <text evidence="2 12">Glycan metabolism; pectin degradation; 2-dehydro-3-deoxy-D-gluconate from pectin: step 1/5.</text>
</comment>
<accession>A0A7I8K6T5</accession>
<evidence type="ECO:0000256" key="2">
    <source>
        <dbReference type="ARBA" id="ARBA00005184"/>
    </source>
</evidence>
<feature type="chain" id="PRO_5029934222" description="Pectinesterase" evidence="12">
    <location>
        <begin position="34"/>
        <end position="361"/>
    </location>
</feature>
<dbReference type="Gene3D" id="2.160.20.10">
    <property type="entry name" value="Single-stranded right-handed beta-helix, Pectin lyase-like"/>
    <property type="match status" value="1"/>
</dbReference>
<keyword evidence="9 12" id="KW-0063">Aspartyl esterase</keyword>
<protein>
    <recommendedName>
        <fullName evidence="4 12">Pectinesterase</fullName>
        <ecNumber evidence="4 12">3.1.1.11</ecNumber>
    </recommendedName>
</protein>
<feature type="domain" description="Pectinesterase catalytic" evidence="13">
    <location>
        <begin position="64"/>
        <end position="356"/>
    </location>
</feature>
<evidence type="ECO:0000256" key="1">
    <source>
        <dbReference type="ARBA" id="ARBA00004191"/>
    </source>
</evidence>
<dbReference type="InterPro" id="IPR011050">
    <property type="entry name" value="Pectin_lyase_fold/virulence"/>
</dbReference>
<evidence type="ECO:0000313" key="14">
    <source>
        <dbReference type="EMBL" id="CAA7393348.1"/>
    </source>
</evidence>
<dbReference type="EC" id="3.1.1.11" evidence="4 12"/>
<name>A0A7I8K6T5_SPIIN</name>
<dbReference type="InterPro" id="IPR000070">
    <property type="entry name" value="Pectinesterase_cat"/>
</dbReference>
<feature type="active site" evidence="11">
    <location>
        <position position="223"/>
    </location>
</feature>
<evidence type="ECO:0000313" key="15">
    <source>
        <dbReference type="Proteomes" id="UP000663760"/>
    </source>
</evidence>
<dbReference type="InterPro" id="IPR033131">
    <property type="entry name" value="Pectinesterase_Asp_AS"/>
</dbReference>
<evidence type="ECO:0000256" key="10">
    <source>
        <dbReference type="ARBA" id="ARBA00047928"/>
    </source>
</evidence>
<keyword evidence="8 12" id="KW-0378">Hydrolase</keyword>
<dbReference type="PANTHER" id="PTHR31321:SF31">
    <property type="entry name" value="PECTINESTERASE QRT1"/>
    <property type="match status" value="1"/>
</dbReference>
<keyword evidence="5" id="KW-0134">Cell wall</keyword>
<comment type="subcellular location">
    <subcellularLocation>
        <location evidence="1">Secreted</location>
        <location evidence="1">Cell wall</location>
    </subcellularLocation>
</comment>
<feature type="signal peptide" evidence="12">
    <location>
        <begin position="1"/>
        <end position="33"/>
    </location>
</feature>
<dbReference type="OrthoDB" id="2019149at2759"/>
<gene>
    <name evidence="14" type="ORF">SI8410_03004110</name>
</gene>
<keyword evidence="6" id="KW-0964">Secreted</keyword>
<dbReference type="PROSITE" id="PS00503">
    <property type="entry name" value="PECTINESTERASE_2"/>
    <property type="match status" value="1"/>
</dbReference>
<evidence type="ECO:0000256" key="4">
    <source>
        <dbReference type="ARBA" id="ARBA00013229"/>
    </source>
</evidence>
<evidence type="ECO:0000256" key="5">
    <source>
        <dbReference type="ARBA" id="ARBA00022512"/>
    </source>
</evidence>
<comment type="catalytic activity">
    <reaction evidence="10 12">
        <text>[(1-&gt;4)-alpha-D-galacturonosyl methyl ester](n) + n H2O = [(1-&gt;4)-alpha-D-galacturonosyl](n) + n methanol + n H(+)</text>
        <dbReference type="Rhea" id="RHEA:22380"/>
        <dbReference type="Rhea" id="RHEA-COMP:14570"/>
        <dbReference type="Rhea" id="RHEA-COMP:14573"/>
        <dbReference type="ChEBI" id="CHEBI:15377"/>
        <dbReference type="ChEBI" id="CHEBI:15378"/>
        <dbReference type="ChEBI" id="CHEBI:17790"/>
        <dbReference type="ChEBI" id="CHEBI:140522"/>
        <dbReference type="ChEBI" id="CHEBI:140523"/>
        <dbReference type="EC" id="3.1.1.11"/>
    </reaction>
</comment>
<evidence type="ECO:0000256" key="3">
    <source>
        <dbReference type="ARBA" id="ARBA00008891"/>
    </source>
</evidence>
<keyword evidence="7 12" id="KW-0732">Signal</keyword>
<dbReference type="FunFam" id="2.160.20.10:FF:000008">
    <property type="entry name" value="Pectinesterase"/>
    <property type="match status" value="1"/>
</dbReference>
<evidence type="ECO:0000256" key="6">
    <source>
        <dbReference type="ARBA" id="ARBA00022525"/>
    </source>
</evidence>
<reference evidence="14" key="1">
    <citation type="submission" date="2020-02" db="EMBL/GenBank/DDBJ databases">
        <authorList>
            <person name="Scholz U."/>
            <person name="Mascher M."/>
            <person name="Fiebig A."/>
        </authorList>
    </citation>
    <scope>NUCLEOTIDE SEQUENCE</scope>
</reference>
<evidence type="ECO:0000256" key="8">
    <source>
        <dbReference type="ARBA" id="ARBA00022801"/>
    </source>
</evidence>
<evidence type="ECO:0000256" key="9">
    <source>
        <dbReference type="ARBA" id="ARBA00023085"/>
    </source>
</evidence>